<sequence>MNGGGRRVCEATGYKRRHVNLPRYILSVAVLCVKLPIACPSIHPTISQSVRQCTRVKTGINE</sequence>
<accession>A0A5B7JWS0</accession>
<evidence type="ECO:0000313" key="2">
    <source>
        <dbReference type="Proteomes" id="UP000324222"/>
    </source>
</evidence>
<keyword evidence="2" id="KW-1185">Reference proteome</keyword>
<protein>
    <submittedName>
        <fullName evidence="1">Uncharacterized protein</fullName>
    </submittedName>
</protein>
<reference evidence="1 2" key="1">
    <citation type="submission" date="2019-05" db="EMBL/GenBank/DDBJ databases">
        <title>Another draft genome of Portunus trituberculatus and its Hox gene families provides insights of decapod evolution.</title>
        <authorList>
            <person name="Jeong J.-H."/>
            <person name="Song I."/>
            <person name="Kim S."/>
            <person name="Choi T."/>
            <person name="Kim D."/>
            <person name="Ryu S."/>
            <person name="Kim W."/>
        </authorList>
    </citation>
    <scope>NUCLEOTIDE SEQUENCE [LARGE SCALE GENOMIC DNA]</scope>
    <source>
        <tissue evidence="1">Muscle</tissue>
    </source>
</reference>
<dbReference type="AlphaFoldDB" id="A0A5B7JWS0"/>
<dbReference type="Proteomes" id="UP000324222">
    <property type="component" value="Unassembled WGS sequence"/>
</dbReference>
<name>A0A5B7JWS0_PORTR</name>
<comment type="caution">
    <text evidence="1">The sequence shown here is derived from an EMBL/GenBank/DDBJ whole genome shotgun (WGS) entry which is preliminary data.</text>
</comment>
<organism evidence="1 2">
    <name type="scientific">Portunus trituberculatus</name>
    <name type="common">Swimming crab</name>
    <name type="synonym">Neptunus trituberculatus</name>
    <dbReference type="NCBI Taxonomy" id="210409"/>
    <lineage>
        <taxon>Eukaryota</taxon>
        <taxon>Metazoa</taxon>
        <taxon>Ecdysozoa</taxon>
        <taxon>Arthropoda</taxon>
        <taxon>Crustacea</taxon>
        <taxon>Multicrustacea</taxon>
        <taxon>Malacostraca</taxon>
        <taxon>Eumalacostraca</taxon>
        <taxon>Eucarida</taxon>
        <taxon>Decapoda</taxon>
        <taxon>Pleocyemata</taxon>
        <taxon>Brachyura</taxon>
        <taxon>Eubrachyura</taxon>
        <taxon>Portunoidea</taxon>
        <taxon>Portunidae</taxon>
        <taxon>Portuninae</taxon>
        <taxon>Portunus</taxon>
    </lineage>
</organism>
<evidence type="ECO:0000313" key="1">
    <source>
        <dbReference type="EMBL" id="MPD02462.1"/>
    </source>
</evidence>
<proteinExistence type="predicted"/>
<gene>
    <name evidence="1" type="ORF">E2C01_098047</name>
</gene>
<dbReference type="EMBL" id="VSRR010131520">
    <property type="protein sequence ID" value="MPD02462.1"/>
    <property type="molecule type" value="Genomic_DNA"/>
</dbReference>